<gene>
    <name evidence="2" type="ORF">EV384_6935</name>
</gene>
<keyword evidence="3" id="KW-1185">Reference proteome</keyword>
<protein>
    <submittedName>
        <fullName evidence="2">Uncharacterized protein</fullName>
    </submittedName>
</protein>
<feature type="region of interest" description="Disordered" evidence="1">
    <location>
        <begin position="1"/>
        <end position="37"/>
    </location>
</feature>
<dbReference type="Proteomes" id="UP000294114">
    <property type="component" value="Unassembled WGS sequence"/>
</dbReference>
<dbReference type="AlphaFoldDB" id="A0A4Q8BL09"/>
<feature type="compositionally biased region" description="Acidic residues" evidence="1">
    <location>
        <begin position="28"/>
        <end position="37"/>
    </location>
</feature>
<dbReference type="EMBL" id="SHLD01000001">
    <property type="protein sequence ID" value="RZU78183.1"/>
    <property type="molecule type" value="Genomic_DNA"/>
</dbReference>
<evidence type="ECO:0000313" key="2">
    <source>
        <dbReference type="EMBL" id="RZU78183.1"/>
    </source>
</evidence>
<sequence>MTGRADGATNRRCGGCGTAGRTGGGDGMDGDAVEVTG</sequence>
<comment type="caution">
    <text evidence="2">The sequence shown here is derived from an EMBL/GenBank/DDBJ whole genome shotgun (WGS) entry which is preliminary data.</text>
</comment>
<evidence type="ECO:0000313" key="3">
    <source>
        <dbReference type="Proteomes" id="UP000294114"/>
    </source>
</evidence>
<proteinExistence type="predicted"/>
<accession>A0A4Q8BL09</accession>
<organism evidence="2 3">
    <name type="scientific">Micromonospora kangleipakensis</name>
    <dbReference type="NCBI Taxonomy" id="1077942"/>
    <lineage>
        <taxon>Bacteria</taxon>
        <taxon>Bacillati</taxon>
        <taxon>Actinomycetota</taxon>
        <taxon>Actinomycetes</taxon>
        <taxon>Micromonosporales</taxon>
        <taxon>Micromonosporaceae</taxon>
        <taxon>Micromonospora</taxon>
    </lineage>
</organism>
<feature type="compositionally biased region" description="Gly residues" evidence="1">
    <location>
        <begin position="14"/>
        <end position="27"/>
    </location>
</feature>
<name>A0A4Q8BL09_9ACTN</name>
<reference evidence="2 3" key="1">
    <citation type="submission" date="2019-02" db="EMBL/GenBank/DDBJ databases">
        <title>Sequencing the genomes of 1000 actinobacteria strains.</title>
        <authorList>
            <person name="Klenk H.-P."/>
        </authorList>
    </citation>
    <scope>NUCLEOTIDE SEQUENCE [LARGE SCALE GENOMIC DNA]</scope>
    <source>
        <strain evidence="2 3">DSM 45612</strain>
    </source>
</reference>
<evidence type="ECO:0000256" key="1">
    <source>
        <dbReference type="SAM" id="MobiDB-lite"/>
    </source>
</evidence>